<feature type="transmembrane region" description="Helical" evidence="1">
    <location>
        <begin position="399"/>
        <end position="418"/>
    </location>
</feature>
<dbReference type="InterPro" id="IPR045691">
    <property type="entry name" value="DUF6056"/>
</dbReference>
<evidence type="ECO:0000256" key="1">
    <source>
        <dbReference type="SAM" id="Phobius"/>
    </source>
</evidence>
<name>A0ABY7JUD4_9FIRM</name>
<protein>
    <submittedName>
        <fullName evidence="2">DUF6056 family protein</fullName>
    </submittedName>
</protein>
<feature type="transmembrane region" description="Helical" evidence="1">
    <location>
        <begin position="70"/>
        <end position="90"/>
    </location>
</feature>
<dbReference type="EMBL" id="CP114052">
    <property type="protein sequence ID" value="WAW15512.1"/>
    <property type="molecule type" value="Genomic_DNA"/>
</dbReference>
<dbReference type="Pfam" id="PF19528">
    <property type="entry name" value="DUF6056"/>
    <property type="match status" value="2"/>
</dbReference>
<keyword evidence="3" id="KW-1185">Reference proteome</keyword>
<dbReference type="RefSeq" id="WP_269312184.1">
    <property type="nucleotide sequence ID" value="NZ_CP114052.1"/>
</dbReference>
<accession>A0ABY7JUD4</accession>
<sequence length="522" mass="61609">MKDIKSYLKEKIPAHISENLTNREYYEQLFEKVKENKYINYIPKKIYYSFNLLIEKVEYLLGQERLRIDFAIITALFLVFIFMLILNLYTPFVANDFTNMYVLSTKKIDSIESFFEVQKILYNNINGSFLTNFIGQILLNIDKDLSGFINGIVFMLLVYNIFNFLAKNVEKELIVSDVGLEYIEKKQARVFFNTFSIIYILSIYFYIWYFVPYFGHVFLWLSGTAQYLWISFLFVLYLNYLRKLSYSMDGKISIRKKFLYVFFSFFMGLTNGYIVFIMLILTFYYFALMYIDKRKEIIYIIFMFFNQLIGFIVLITAPSNSKGMDNIYISTINNLISNVSKLNLVIDEYLKILLLVGLLLIVLSRFLSKNKSWEAEIYYISSILCAYSLGINKDINIKAILFPIIILLLSMSISIYRIKDKKEIIAYVLVIIMFLSTAYYNLDTYTLAIKDSKSYYQKYNAREILIRDSKNSGNINNVQIPPIYTANEYNAAYEMNDCSANPKYYLNVALSKYYRVNSIVLR</sequence>
<keyword evidence="1" id="KW-0812">Transmembrane</keyword>
<feature type="transmembrane region" description="Helical" evidence="1">
    <location>
        <begin position="258"/>
        <end position="291"/>
    </location>
</feature>
<feature type="transmembrane region" description="Helical" evidence="1">
    <location>
        <begin position="349"/>
        <end position="367"/>
    </location>
</feature>
<feature type="transmembrane region" description="Helical" evidence="1">
    <location>
        <begin position="190"/>
        <end position="211"/>
    </location>
</feature>
<keyword evidence="1" id="KW-1133">Transmembrane helix</keyword>
<feature type="transmembrane region" description="Helical" evidence="1">
    <location>
        <begin position="217"/>
        <end position="238"/>
    </location>
</feature>
<keyword evidence="1" id="KW-0472">Membrane</keyword>
<feature type="transmembrane region" description="Helical" evidence="1">
    <location>
        <begin position="148"/>
        <end position="166"/>
    </location>
</feature>
<gene>
    <name evidence="2" type="ORF">O0R46_03450</name>
</gene>
<proteinExistence type="predicted"/>
<organism evidence="2 3">
    <name type="scientific">Peptostreptococcus equinus</name>
    <dbReference type="NCBI Taxonomy" id="3003601"/>
    <lineage>
        <taxon>Bacteria</taxon>
        <taxon>Bacillati</taxon>
        <taxon>Bacillota</taxon>
        <taxon>Clostridia</taxon>
        <taxon>Peptostreptococcales</taxon>
        <taxon>Peptostreptococcaceae</taxon>
        <taxon>Peptostreptococcus</taxon>
    </lineage>
</organism>
<dbReference type="Proteomes" id="UP001164187">
    <property type="component" value="Chromosome"/>
</dbReference>
<evidence type="ECO:0000313" key="2">
    <source>
        <dbReference type="EMBL" id="WAW15512.1"/>
    </source>
</evidence>
<reference evidence="2" key="1">
    <citation type="submission" date="2022-12" db="EMBL/GenBank/DDBJ databases">
        <title>Peptostreptococcus.</title>
        <authorList>
            <person name="Lee S.H."/>
        </authorList>
    </citation>
    <scope>NUCLEOTIDE SEQUENCE</scope>
    <source>
        <strain evidence="2">CBA3647</strain>
    </source>
</reference>
<evidence type="ECO:0000313" key="3">
    <source>
        <dbReference type="Proteomes" id="UP001164187"/>
    </source>
</evidence>
<feature type="transmembrane region" description="Helical" evidence="1">
    <location>
        <begin position="297"/>
        <end position="317"/>
    </location>
</feature>
<feature type="transmembrane region" description="Helical" evidence="1">
    <location>
        <begin position="424"/>
        <end position="442"/>
    </location>
</feature>